<feature type="compositionally biased region" description="Basic and acidic residues" evidence="1">
    <location>
        <begin position="480"/>
        <end position="495"/>
    </location>
</feature>
<sequence length="495" mass="54973">MSNGKIELAGKCQWELRRIKNSDPTIEDSMYYVIPKGISIGGRGMDCQIKCPTCVLVSRRHFNIHLSDDGSIFIQDLKSLNGTFIGNERILINRDISLNHGDVIGVGVATNEFADENYVFQLYQKILKADDLHLIDDKFVVPFKLIQSPTCESVLSSRTKSSIEEKASEVMKSELNMEISTTDVESEPKVVVNTKSLLPIPSTSKSTPCVSDKESGINIEIINIDSSDDEDEITKVEEKGSMEEKATSEPVVISEGILSSDGEDSDEDIEYNAGDKAVTVASFIEPSSKSRVVSDECNEGTDGVEQEQNQVEVQEPNTFKELSLQKCKTESENVHIKFNSLKSVISSSPNNEKLIESSCNLNRDDILLVDEVDETCISNVDNRSENSKTNNTVTEGKQNKSDMILSLEIPSLVQQFPEPLVTGLFTNKTKQDNDKNKNSNSKLSSSKPFSDKNIDSNNENPDKNPSEDKSNKQNTSLKTPVKEDNNKFVKENCRK</sequence>
<dbReference type="Gene3D" id="2.60.200.20">
    <property type="match status" value="1"/>
</dbReference>
<feature type="non-terminal residue" evidence="3">
    <location>
        <position position="495"/>
    </location>
</feature>
<reference evidence="3" key="1">
    <citation type="submission" date="2015-11" db="EMBL/GenBank/DDBJ databases">
        <title>De novo transcriptome assembly of four potential Pierce s Disease insect vectors from Arizona vineyards.</title>
        <authorList>
            <person name="Tassone E.E."/>
        </authorList>
    </citation>
    <scope>NUCLEOTIDE SEQUENCE</scope>
</reference>
<dbReference type="EMBL" id="GEBQ01008479">
    <property type="protein sequence ID" value="JAT31498.1"/>
    <property type="molecule type" value="Transcribed_RNA"/>
</dbReference>
<feature type="compositionally biased region" description="Low complexity" evidence="1">
    <location>
        <begin position="438"/>
        <end position="448"/>
    </location>
</feature>
<dbReference type="SUPFAM" id="SSF49879">
    <property type="entry name" value="SMAD/FHA domain"/>
    <property type="match status" value="1"/>
</dbReference>
<dbReference type="AlphaFoldDB" id="A0A1B6M6F4"/>
<feature type="domain" description="FHA" evidence="2">
    <location>
        <begin position="42"/>
        <end position="90"/>
    </location>
</feature>
<gene>
    <name evidence="3" type="ORF">g.20387</name>
</gene>
<dbReference type="InterPro" id="IPR008984">
    <property type="entry name" value="SMAD_FHA_dom_sf"/>
</dbReference>
<protein>
    <recommendedName>
        <fullName evidence="2">FHA domain-containing protein</fullName>
    </recommendedName>
</protein>
<feature type="region of interest" description="Disordered" evidence="1">
    <location>
        <begin position="426"/>
        <end position="495"/>
    </location>
</feature>
<feature type="compositionally biased region" description="Basic and acidic residues" evidence="1">
    <location>
        <begin position="449"/>
        <end position="471"/>
    </location>
</feature>
<dbReference type="InterPro" id="IPR000253">
    <property type="entry name" value="FHA_dom"/>
</dbReference>
<proteinExistence type="predicted"/>
<accession>A0A1B6M6F4</accession>
<evidence type="ECO:0000259" key="2">
    <source>
        <dbReference type="PROSITE" id="PS50006"/>
    </source>
</evidence>
<organism evidence="3">
    <name type="scientific">Graphocephala atropunctata</name>
    <dbReference type="NCBI Taxonomy" id="36148"/>
    <lineage>
        <taxon>Eukaryota</taxon>
        <taxon>Metazoa</taxon>
        <taxon>Ecdysozoa</taxon>
        <taxon>Arthropoda</taxon>
        <taxon>Hexapoda</taxon>
        <taxon>Insecta</taxon>
        <taxon>Pterygota</taxon>
        <taxon>Neoptera</taxon>
        <taxon>Paraneoptera</taxon>
        <taxon>Hemiptera</taxon>
        <taxon>Auchenorrhyncha</taxon>
        <taxon>Membracoidea</taxon>
        <taxon>Cicadellidae</taxon>
        <taxon>Cicadellinae</taxon>
        <taxon>Cicadellini</taxon>
        <taxon>Graphocephala</taxon>
    </lineage>
</organism>
<evidence type="ECO:0000256" key="1">
    <source>
        <dbReference type="SAM" id="MobiDB-lite"/>
    </source>
</evidence>
<dbReference type="Pfam" id="PF00498">
    <property type="entry name" value="FHA"/>
    <property type="match status" value="1"/>
</dbReference>
<evidence type="ECO:0000313" key="3">
    <source>
        <dbReference type="EMBL" id="JAT31498.1"/>
    </source>
</evidence>
<dbReference type="PROSITE" id="PS50006">
    <property type="entry name" value="FHA_DOMAIN"/>
    <property type="match status" value="1"/>
</dbReference>
<name>A0A1B6M6F4_9HEMI</name>
<dbReference type="SMART" id="SM00240">
    <property type="entry name" value="FHA"/>
    <property type="match status" value="1"/>
</dbReference>